<evidence type="ECO:0000259" key="4">
    <source>
        <dbReference type="Pfam" id="PF16537"/>
    </source>
</evidence>
<reference evidence="5 6" key="1">
    <citation type="submission" date="2017-06" db="EMBL/GenBank/DDBJ databases">
        <title>Complete genome sequence of Shewanella marisflavi EP1 associated with anaerobic 2,4-dinitrotoluene reduction and salt tolerance.</title>
        <authorList>
            <person name="Huang J."/>
        </authorList>
    </citation>
    <scope>NUCLEOTIDE SEQUENCE [LARGE SCALE GENOMIC DNA]</scope>
    <source>
        <strain evidence="5 6">EP1</strain>
    </source>
</reference>
<dbReference type="Proteomes" id="UP000198233">
    <property type="component" value="Chromosome"/>
</dbReference>
<gene>
    <name evidence="5" type="ORF">CFF01_14360</name>
</gene>
<protein>
    <submittedName>
        <fullName evidence="5">General secretion pathway protein GspB</fullName>
    </submittedName>
</protein>
<dbReference type="EMBL" id="CP022272">
    <property type="protein sequence ID" value="ASJ97665.1"/>
    <property type="molecule type" value="Genomic_DNA"/>
</dbReference>
<feature type="compositionally biased region" description="Polar residues" evidence="2">
    <location>
        <begin position="75"/>
        <end position="87"/>
    </location>
</feature>
<dbReference type="AlphaFoldDB" id="A0AAC9TZB9"/>
<organism evidence="5 6">
    <name type="scientific">Shewanella marisflavi</name>
    <dbReference type="NCBI Taxonomy" id="260364"/>
    <lineage>
        <taxon>Bacteria</taxon>
        <taxon>Pseudomonadati</taxon>
        <taxon>Pseudomonadota</taxon>
        <taxon>Gammaproteobacteria</taxon>
        <taxon>Alteromonadales</taxon>
        <taxon>Shewanellaceae</taxon>
        <taxon>Shewanella</taxon>
    </lineage>
</organism>
<feature type="compositionally biased region" description="Polar residues" evidence="2">
    <location>
        <begin position="94"/>
        <end position="110"/>
    </location>
</feature>
<feature type="coiled-coil region" evidence="1">
    <location>
        <begin position="178"/>
        <end position="240"/>
    </location>
</feature>
<proteinExistence type="predicted"/>
<keyword evidence="3" id="KW-0472">Membrane</keyword>
<keyword evidence="3" id="KW-0812">Transmembrane</keyword>
<dbReference type="Pfam" id="PF16537">
    <property type="entry name" value="T2SSB"/>
    <property type="match status" value="1"/>
</dbReference>
<evidence type="ECO:0000313" key="5">
    <source>
        <dbReference type="EMBL" id="ASJ97665.1"/>
    </source>
</evidence>
<feature type="domain" description="Type II secretion system protein GspB C-terminal" evidence="4">
    <location>
        <begin position="277"/>
        <end position="336"/>
    </location>
</feature>
<dbReference type="KEGG" id="smav:CFF01_14360"/>
<keyword evidence="1" id="KW-0175">Coiled coil</keyword>
<evidence type="ECO:0000256" key="2">
    <source>
        <dbReference type="SAM" id="MobiDB-lite"/>
    </source>
</evidence>
<feature type="region of interest" description="Disordered" evidence="2">
    <location>
        <begin position="75"/>
        <end position="115"/>
    </location>
</feature>
<evidence type="ECO:0000256" key="1">
    <source>
        <dbReference type="SAM" id="Coils"/>
    </source>
</evidence>
<dbReference type="RefSeq" id="WP_088905238.1">
    <property type="nucleotide sequence ID" value="NZ_CP022272.1"/>
</dbReference>
<keyword evidence="3" id="KW-1133">Transmembrane helix</keyword>
<evidence type="ECO:0000313" key="6">
    <source>
        <dbReference type="Proteomes" id="UP000198233"/>
    </source>
</evidence>
<dbReference type="InterPro" id="IPR032389">
    <property type="entry name" value="GspB_C"/>
</dbReference>
<name>A0AAC9TZB9_9GAMM</name>
<dbReference type="GO" id="GO:0015627">
    <property type="term" value="C:type II protein secretion system complex"/>
    <property type="evidence" value="ECO:0007669"/>
    <property type="project" value="InterPro"/>
</dbReference>
<evidence type="ECO:0000256" key="3">
    <source>
        <dbReference type="SAM" id="Phobius"/>
    </source>
</evidence>
<sequence>MSILLDAVTRAKQQEQPLDPVITPRAQYQAMQPKWPLALKFGLLGTALGGAVALAWLFSSQGPFSSSQGVKLSSESALQPAAMQTQAAPKPRSESQSITQPLPITQSRSPNPGVKLAGKVALPVPLERPLAQPPISSRPSVTAQSSAVEPSVIREAEPVNSLAQVSAEEPIILGANTNQRGRELLNSLKAQVDEAAADVGLEVEQAPQQESEVIKPRQAVKDSSKLVAAFEAALKEVEKENAIATPVTEPKLDPIPADKPDDLPKYGQLPAGVQLQVPEFNILAHVYANDPNNRWLNVDGAELQQGDMIGGKLKIVEIRPRDVVLEVAGTEFKVPAI</sequence>
<accession>A0AAC9TZB9</accession>
<feature type="transmembrane region" description="Helical" evidence="3">
    <location>
        <begin position="37"/>
        <end position="58"/>
    </location>
</feature>